<dbReference type="STRING" id="1183432.AGR3A_Cc120075"/>
<name>A0A1S7NN04_9HYPH</name>
<evidence type="ECO:0000313" key="1">
    <source>
        <dbReference type="EMBL" id="CUX09403.1"/>
    </source>
</evidence>
<keyword evidence="2" id="KW-1185">Reference proteome</keyword>
<reference evidence="2" key="1">
    <citation type="submission" date="2016-01" db="EMBL/GenBank/DDBJ databases">
        <authorList>
            <person name="Regsiter A."/>
            <person name="william w."/>
        </authorList>
    </citation>
    <scope>NUCLEOTIDE SEQUENCE [LARGE SCALE GENOMIC DNA]</scope>
    <source>
        <strain evidence="2">CFBP 6623</strain>
    </source>
</reference>
<proteinExistence type="predicted"/>
<dbReference type="AlphaFoldDB" id="A0A1S7NN04"/>
<evidence type="ECO:0000313" key="2">
    <source>
        <dbReference type="Proteomes" id="UP000191988"/>
    </source>
</evidence>
<accession>A0A1S7NN04</accession>
<dbReference type="EMBL" id="FBWK01000004">
    <property type="protein sequence ID" value="CUX09403.1"/>
    <property type="molecule type" value="Genomic_DNA"/>
</dbReference>
<gene>
    <name evidence="1" type="ORF">AGR3A_Cc120075</name>
</gene>
<dbReference type="Proteomes" id="UP000191988">
    <property type="component" value="Unassembled WGS sequence"/>
</dbReference>
<dbReference type="RefSeq" id="WP_167379137.1">
    <property type="nucleotide sequence ID" value="NZ_LT009723.1"/>
</dbReference>
<sequence length="57" mass="6623">MASKIDPEKSYDVKLSRIVKRGRFTFYPLNEINMRGSLVMAIIEQEGDEVLDYAREV</sequence>
<protein>
    <submittedName>
        <fullName evidence="1">Uncharacterized protein</fullName>
    </submittedName>
</protein>
<organism evidence="1 2">
    <name type="scientific">Agrobacterium tomkonis CFBP 6623</name>
    <dbReference type="NCBI Taxonomy" id="1183432"/>
    <lineage>
        <taxon>Bacteria</taxon>
        <taxon>Pseudomonadati</taxon>
        <taxon>Pseudomonadota</taxon>
        <taxon>Alphaproteobacteria</taxon>
        <taxon>Hyphomicrobiales</taxon>
        <taxon>Rhizobiaceae</taxon>
        <taxon>Rhizobium/Agrobacterium group</taxon>
        <taxon>Agrobacterium</taxon>
        <taxon>Agrobacterium tumefaciens complex</taxon>
    </lineage>
</organism>